<gene>
    <name evidence="3" type="primary">LOC118427043</name>
</gene>
<accession>A0A9J7M1S4</accession>
<dbReference type="KEGG" id="bfo:118427043"/>
<feature type="compositionally biased region" description="Polar residues" evidence="1">
    <location>
        <begin position="156"/>
        <end position="305"/>
    </location>
</feature>
<evidence type="ECO:0000256" key="1">
    <source>
        <dbReference type="SAM" id="MobiDB-lite"/>
    </source>
</evidence>
<feature type="compositionally biased region" description="Low complexity" evidence="1">
    <location>
        <begin position="72"/>
        <end position="83"/>
    </location>
</feature>
<keyword evidence="2" id="KW-1185">Reference proteome</keyword>
<evidence type="ECO:0000313" key="2">
    <source>
        <dbReference type="Proteomes" id="UP000001554"/>
    </source>
</evidence>
<name>A0A9J7M1S4_BRAFL</name>
<evidence type="ECO:0000313" key="3">
    <source>
        <dbReference type="RefSeq" id="XP_035692574.1"/>
    </source>
</evidence>
<feature type="region of interest" description="Disordered" evidence="1">
    <location>
        <begin position="27"/>
        <end position="305"/>
    </location>
</feature>
<proteinExistence type="predicted"/>
<dbReference type="Proteomes" id="UP000001554">
    <property type="component" value="Chromosome 12"/>
</dbReference>
<reference evidence="3" key="2">
    <citation type="submission" date="2025-08" db="UniProtKB">
        <authorList>
            <consortium name="RefSeq"/>
        </authorList>
    </citation>
    <scope>IDENTIFICATION</scope>
    <source>
        <strain evidence="3">S238N-H82</strain>
        <tissue evidence="3">Testes</tissue>
    </source>
</reference>
<protein>
    <submittedName>
        <fullName evidence="3">Type I inositol polyphosphate 5-phosphatase 12-like</fullName>
    </submittedName>
</protein>
<reference evidence="2" key="1">
    <citation type="journal article" date="2020" name="Nat. Ecol. Evol.">
        <title>Deeply conserved synteny resolves early events in vertebrate evolution.</title>
        <authorList>
            <person name="Simakov O."/>
            <person name="Marletaz F."/>
            <person name="Yue J.X."/>
            <person name="O'Connell B."/>
            <person name="Jenkins J."/>
            <person name="Brandt A."/>
            <person name="Calef R."/>
            <person name="Tung C.H."/>
            <person name="Huang T.K."/>
            <person name="Schmutz J."/>
            <person name="Satoh N."/>
            <person name="Yu J.K."/>
            <person name="Putnam N.H."/>
            <person name="Green R.E."/>
            <person name="Rokhsar D.S."/>
        </authorList>
    </citation>
    <scope>NUCLEOTIDE SEQUENCE [LARGE SCALE GENOMIC DNA]</scope>
    <source>
        <strain evidence="2">S238N-H82</strain>
    </source>
</reference>
<feature type="compositionally biased region" description="Polar residues" evidence="1">
    <location>
        <begin position="48"/>
        <end position="70"/>
    </location>
</feature>
<dbReference type="OrthoDB" id="10661260at2759"/>
<dbReference type="GeneID" id="118427043"/>
<feature type="compositionally biased region" description="Polar residues" evidence="1">
    <location>
        <begin position="139"/>
        <end position="149"/>
    </location>
</feature>
<organism evidence="2 3">
    <name type="scientific">Branchiostoma floridae</name>
    <name type="common">Florida lancelet</name>
    <name type="synonym">Amphioxus</name>
    <dbReference type="NCBI Taxonomy" id="7739"/>
    <lineage>
        <taxon>Eukaryota</taxon>
        <taxon>Metazoa</taxon>
        <taxon>Chordata</taxon>
        <taxon>Cephalochordata</taxon>
        <taxon>Leptocardii</taxon>
        <taxon>Amphioxiformes</taxon>
        <taxon>Branchiostomatidae</taxon>
        <taxon>Branchiostoma</taxon>
    </lineage>
</organism>
<sequence length="305" mass="30980">MKCPKCSLTHEVFKFCPFCGVPLVDAEESSAGEEGPGPPDRTEHQKSPGVSSRQGDCKTTVTETSTTDLGLSSDESSVDGASSTVDQHLTVKPSTRTNASPGAYEESSAKTDGASANVTIGMTEPEKEARPYPQVFKGESTNNNLQNDSPTRELESTSSVDEAASVDQSATKGNIGTDGENSTSDVASSVDQSATKGNIGTDGENSTSDVASSVDQSATKGNIGTDGENNTSDEASSVDQSATKGNIGTDGENSTSDVASSVDQSATKGNIGTDGENSTSDEASSVDQSATKGNIGTDGQNSTSG</sequence>
<feature type="compositionally biased region" description="Polar residues" evidence="1">
    <location>
        <begin position="84"/>
        <end position="100"/>
    </location>
</feature>
<dbReference type="AlphaFoldDB" id="A0A9J7M1S4"/>
<dbReference type="RefSeq" id="XP_035692574.1">
    <property type="nucleotide sequence ID" value="XM_035836681.1"/>
</dbReference>